<evidence type="ECO:0000256" key="1">
    <source>
        <dbReference type="PROSITE-ProRule" id="PRU00339"/>
    </source>
</evidence>
<keyword evidence="3" id="KW-1185">Reference proteome</keyword>
<name>A0ABV8TWM8_9ACTN</name>
<comment type="caution">
    <text evidence="2">The sequence shown here is derived from an EMBL/GenBank/DDBJ whole genome shotgun (WGS) entry which is preliminary data.</text>
</comment>
<proteinExistence type="predicted"/>
<keyword evidence="1" id="KW-0802">TPR repeat</keyword>
<dbReference type="SUPFAM" id="SSF48452">
    <property type="entry name" value="TPR-like"/>
    <property type="match status" value="1"/>
</dbReference>
<dbReference type="Gene3D" id="1.25.40.10">
    <property type="entry name" value="Tetratricopeptide repeat domain"/>
    <property type="match status" value="1"/>
</dbReference>
<dbReference type="EMBL" id="JBHSDK010000010">
    <property type="protein sequence ID" value="MFC4334956.1"/>
    <property type="molecule type" value="Genomic_DNA"/>
</dbReference>
<reference evidence="3" key="1">
    <citation type="journal article" date="2019" name="Int. J. Syst. Evol. Microbiol.">
        <title>The Global Catalogue of Microorganisms (GCM) 10K type strain sequencing project: providing services to taxonomists for standard genome sequencing and annotation.</title>
        <authorList>
            <consortium name="The Broad Institute Genomics Platform"/>
            <consortium name="The Broad Institute Genome Sequencing Center for Infectious Disease"/>
            <person name="Wu L."/>
            <person name="Ma J."/>
        </authorList>
    </citation>
    <scope>NUCLEOTIDE SEQUENCE [LARGE SCALE GENOMIC DNA]</scope>
    <source>
        <strain evidence="3">IBRC-M 10908</strain>
    </source>
</reference>
<dbReference type="PROSITE" id="PS50005">
    <property type="entry name" value="TPR"/>
    <property type="match status" value="1"/>
</dbReference>
<organism evidence="2 3">
    <name type="scientific">Salininema proteolyticum</name>
    <dbReference type="NCBI Taxonomy" id="1607685"/>
    <lineage>
        <taxon>Bacteria</taxon>
        <taxon>Bacillati</taxon>
        <taxon>Actinomycetota</taxon>
        <taxon>Actinomycetes</taxon>
        <taxon>Glycomycetales</taxon>
        <taxon>Glycomycetaceae</taxon>
        <taxon>Salininema</taxon>
    </lineage>
</organism>
<feature type="repeat" description="TPR" evidence="1">
    <location>
        <begin position="377"/>
        <end position="410"/>
    </location>
</feature>
<sequence length="530" mass="59623">MRIPHFTCESSELPFSGFRAFLQTFDEPFRSELWASMPVLSHGQKKKSRSVSVKSRIRYWHRSRCLVAARAIGWRLADAYPKGLHITLQGTGNRADADFFEEISTFAPVTIERQWSTDRFENLDQDLRQVLADREWIKTEFDAEGDWTVFRRRIRRYLSSGDAWTLEYLGGFAMQTEHRLDAETADLFGLASQLLERPLEADSYYREASAKTDDPIVTAGLFYSRAILWGRHVAKPMRDLDYASSLLEDGEELLEEIRTEGVRPVAWALNRNGQALVKFFRGHLTEAESLLESSLGQLGNDDDNAAAKAIMLHNLARIHIRNKNVSRAIELLKESVALEVDNPEAWSELAYLLIEEDDFGGALSAVRQAETVCTWSARIPAVLGFLHARSGDHREAAAAYARSVLLAPDRAENVLSLIRQLCLSGQHTEALQWTARVPDAGLQGEESVECKLLELEARSFVESMTEDAVVERLKELAVMHPDSEIVKDNINAIQASALDPLPPERVESGGQRKPITMAFGHGPYTKEIAI</sequence>
<dbReference type="Proteomes" id="UP001595823">
    <property type="component" value="Unassembled WGS sequence"/>
</dbReference>
<accession>A0ABV8TWM8</accession>
<protein>
    <submittedName>
        <fullName evidence="2">Tetratricopeptide repeat protein</fullName>
    </submittedName>
</protein>
<gene>
    <name evidence="2" type="ORF">ACFPET_07080</name>
</gene>
<dbReference type="InterPro" id="IPR011990">
    <property type="entry name" value="TPR-like_helical_dom_sf"/>
</dbReference>
<dbReference type="RefSeq" id="WP_380619154.1">
    <property type="nucleotide sequence ID" value="NZ_JBHSDK010000010.1"/>
</dbReference>
<evidence type="ECO:0000313" key="2">
    <source>
        <dbReference type="EMBL" id="MFC4334956.1"/>
    </source>
</evidence>
<evidence type="ECO:0000313" key="3">
    <source>
        <dbReference type="Proteomes" id="UP001595823"/>
    </source>
</evidence>
<dbReference type="InterPro" id="IPR019734">
    <property type="entry name" value="TPR_rpt"/>
</dbReference>